<feature type="compositionally biased region" description="Basic and acidic residues" evidence="1">
    <location>
        <begin position="23"/>
        <end position="32"/>
    </location>
</feature>
<evidence type="ECO:0000313" key="3">
    <source>
        <dbReference type="Proteomes" id="UP000265520"/>
    </source>
</evidence>
<feature type="compositionally biased region" description="Basic and acidic residues" evidence="1">
    <location>
        <begin position="104"/>
        <end position="114"/>
    </location>
</feature>
<protein>
    <submittedName>
        <fullName evidence="2">Uncharacterized protein</fullName>
    </submittedName>
</protein>
<sequence>CQERGYGRQGEGEKIARLDSQGDDVRRNTGGEDREDEVEGEGVRVGEVVVRLRAVTGKKREAEKDGPVQKKQGVSEATEGGTGAGGGGSMVLPKSSTKLVRAYRSNEEDLRWAR</sequence>
<organism evidence="2 3">
    <name type="scientific">Trifolium medium</name>
    <dbReference type="NCBI Taxonomy" id="97028"/>
    <lineage>
        <taxon>Eukaryota</taxon>
        <taxon>Viridiplantae</taxon>
        <taxon>Streptophyta</taxon>
        <taxon>Embryophyta</taxon>
        <taxon>Tracheophyta</taxon>
        <taxon>Spermatophyta</taxon>
        <taxon>Magnoliopsida</taxon>
        <taxon>eudicotyledons</taxon>
        <taxon>Gunneridae</taxon>
        <taxon>Pentapetalae</taxon>
        <taxon>rosids</taxon>
        <taxon>fabids</taxon>
        <taxon>Fabales</taxon>
        <taxon>Fabaceae</taxon>
        <taxon>Papilionoideae</taxon>
        <taxon>50 kb inversion clade</taxon>
        <taxon>NPAAA clade</taxon>
        <taxon>Hologalegina</taxon>
        <taxon>IRL clade</taxon>
        <taxon>Trifolieae</taxon>
        <taxon>Trifolium</taxon>
    </lineage>
</organism>
<name>A0A392S0P2_9FABA</name>
<feature type="compositionally biased region" description="Gly residues" evidence="1">
    <location>
        <begin position="80"/>
        <end position="89"/>
    </location>
</feature>
<proteinExistence type="predicted"/>
<accession>A0A392S0P2</accession>
<keyword evidence="3" id="KW-1185">Reference proteome</keyword>
<comment type="caution">
    <text evidence="2">The sequence shown here is derived from an EMBL/GenBank/DDBJ whole genome shotgun (WGS) entry which is preliminary data.</text>
</comment>
<dbReference type="EMBL" id="LXQA010304689">
    <property type="protein sequence ID" value="MCI42453.1"/>
    <property type="molecule type" value="Genomic_DNA"/>
</dbReference>
<feature type="non-terminal residue" evidence="2">
    <location>
        <position position="1"/>
    </location>
</feature>
<evidence type="ECO:0000313" key="2">
    <source>
        <dbReference type="EMBL" id="MCI42453.1"/>
    </source>
</evidence>
<feature type="compositionally biased region" description="Basic and acidic residues" evidence="1">
    <location>
        <begin position="58"/>
        <end position="68"/>
    </location>
</feature>
<feature type="non-terminal residue" evidence="2">
    <location>
        <position position="114"/>
    </location>
</feature>
<feature type="region of interest" description="Disordered" evidence="1">
    <location>
        <begin position="56"/>
        <end position="114"/>
    </location>
</feature>
<evidence type="ECO:0000256" key="1">
    <source>
        <dbReference type="SAM" id="MobiDB-lite"/>
    </source>
</evidence>
<reference evidence="2 3" key="1">
    <citation type="journal article" date="2018" name="Front. Plant Sci.">
        <title>Red Clover (Trifolium pratense) and Zigzag Clover (T. medium) - A Picture of Genomic Similarities and Differences.</title>
        <authorList>
            <person name="Dluhosova J."/>
            <person name="Istvanek J."/>
            <person name="Nedelnik J."/>
            <person name="Repkova J."/>
        </authorList>
    </citation>
    <scope>NUCLEOTIDE SEQUENCE [LARGE SCALE GENOMIC DNA]</scope>
    <source>
        <strain evidence="3">cv. 10/8</strain>
        <tissue evidence="2">Leaf</tissue>
    </source>
</reference>
<dbReference type="AlphaFoldDB" id="A0A392S0P2"/>
<feature type="region of interest" description="Disordered" evidence="1">
    <location>
        <begin position="1"/>
        <end position="41"/>
    </location>
</feature>
<feature type="compositionally biased region" description="Basic and acidic residues" evidence="1">
    <location>
        <begin position="1"/>
        <end position="17"/>
    </location>
</feature>
<dbReference type="Proteomes" id="UP000265520">
    <property type="component" value="Unassembled WGS sequence"/>
</dbReference>